<name>A0A9W9J9U0_9EURO</name>
<dbReference type="PANTHER" id="PTHR30502:SF8">
    <property type="entry name" value="SYNTHASE, PUTATIVE-RELATED"/>
    <property type="match status" value="1"/>
</dbReference>
<dbReference type="InterPro" id="IPR005000">
    <property type="entry name" value="Aldolase/citrate-lyase_domain"/>
</dbReference>
<feature type="domain" description="HpcH/HpaI aldolase/citrate lyase" evidence="3">
    <location>
        <begin position="41"/>
        <end position="223"/>
    </location>
</feature>
<evidence type="ECO:0000313" key="5">
    <source>
        <dbReference type="Proteomes" id="UP001150904"/>
    </source>
</evidence>
<dbReference type="GO" id="GO:0016832">
    <property type="term" value="F:aldehyde-lyase activity"/>
    <property type="evidence" value="ECO:0007669"/>
    <property type="project" value="TreeGrafter"/>
</dbReference>
<dbReference type="PANTHER" id="PTHR30502">
    <property type="entry name" value="2-KETO-3-DEOXY-L-RHAMNONATE ALDOLASE"/>
    <property type="match status" value="1"/>
</dbReference>
<dbReference type="SUPFAM" id="SSF51621">
    <property type="entry name" value="Phosphoenolpyruvate/pyruvate domain"/>
    <property type="match status" value="1"/>
</dbReference>
<comment type="caution">
    <text evidence="4">The sequence shown here is derived from an EMBL/GenBank/DDBJ whole genome shotgun (WGS) entry which is preliminary data.</text>
</comment>
<dbReference type="GO" id="GO:0046872">
    <property type="term" value="F:metal ion binding"/>
    <property type="evidence" value="ECO:0007669"/>
    <property type="project" value="UniProtKB-KW"/>
</dbReference>
<keyword evidence="2" id="KW-0456">Lyase</keyword>
<accession>A0A9W9J9U0</accession>
<dbReference type="Pfam" id="PF03328">
    <property type="entry name" value="HpcH_HpaI"/>
    <property type="match status" value="1"/>
</dbReference>
<dbReference type="EMBL" id="JAPQKR010000016">
    <property type="protein sequence ID" value="KAJ5190935.1"/>
    <property type="molecule type" value="Genomic_DNA"/>
</dbReference>
<dbReference type="GeneID" id="83184277"/>
<protein>
    <recommendedName>
        <fullName evidence="3">HpcH/HpaI aldolase/citrate lyase domain-containing protein</fullName>
    </recommendedName>
</protein>
<reference evidence="4" key="1">
    <citation type="submission" date="2022-12" db="EMBL/GenBank/DDBJ databases">
        <authorList>
            <person name="Petersen C."/>
        </authorList>
    </citation>
    <scope>NUCLEOTIDE SEQUENCE</scope>
    <source>
        <strain evidence="4">IBT 15544</strain>
    </source>
</reference>
<reference evidence="4" key="2">
    <citation type="journal article" date="2023" name="IMA Fungus">
        <title>Comparative genomic study of the Penicillium genus elucidates a diverse pangenome and 15 lateral gene transfer events.</title>
        <authorList>
            <person name="Petersen C."/>
            <person name="Sorensen T."/>
            <person name="Nielsen M.R."/>
            <person name="Sondergaard T.E."/>
            <person name="Sorensen J.L."/>
            <person name="Fitzpatrick D.A."/>
            <person name="Frisvad J.C."/>
            <person name="Nielsen K.L."/>
        </authorList>
    </citation>
    <scope>NUCLEOTIDE SEQUENCE</scope>
    <source>
        <strain evidence="4">IBT 15544</strain>
    </source>
</reference>
<dbReference type="InterPro" id="IPR050251">
    <property type="entry name" value="HpcH-HpaI_aldolase"/>
</dbReference>
<dbReference type="Proteomes" id="UP001150904">
    <property type="component" value="Unassembled WGS sequence"/>
</dbReference>
<dbReference type="AlphaFoldDB" id="A0A9W9J9U0"/>
<evidence type="ECO:0000259" key="3">
    <source>
        <dbReference type="Pfam" id="PF03328"/>
    </source>
</evidence>
<keyword evidence="1" id="KW-0479">Metal-binding</keyword>
<dbReference type="Gene3D" id="3.20.20.60">
    <property type="entry name" value="Phosphoenolpyruvate-binding domains"/>
    <property type="match status" value="1"/>
</dbReference>
<dbReference type="InterPro" id="IPR040442">
    <property type="entry name" value="Pyrv_kinase-like_dom_sf"/>
</dbReference>
<dbReference type="RefSeq" id="XP_058303875.1">
    <property type="nucleotide sequence ID" value="XM_058456976.1"/>
</dbReference>
<dbReference type="GO" id="GO:0005737">
    <property type="term" value="C:cytoplasm"/>
    <property type="evidence" value="ECO:0007669"/>
    <property type="project" value="TreeGrafter"/>
</dbReference>
<dbReference type="InterPro" id="IPR015813">
    <property type="entry name" value="Pyrv/PenolPyrv_kinase-like_dom"/>
</dbReference>
<evidence type="ECO:0000256" key="1">
    <source>
        <dbReference type="ARBA" id="ARBA00022723"/>
    </source>
</evidence>
<evidence type="ECO:0000313" key="4">
    <source>
        <dbReference type="EMBL" id="KAJ5190935.1"/>
    </source>
</evidence>
<proteinExistence type="predicted"/>
<gene>
    <name evidence="4" type="ORF">N7498_009920</name>
</gene>
<dbReference type="OrthoDB" id="1621678at2759"/>
<evidence type="ECO:0000256" key="2">
    <source>
        <dbReference type="ARBA" id="ARBA00023239"/>
    </source>
</evidence>
<organism evidence="4 5">
    <name type="scientific">Penicillium cinerascens</name>
    <dbReference type="NCBI Taxonomy" id="70096"/>
    <lineage>
        <taxon>Eukaryota</taxon>
        <taxon>Fungi</taxon>
        <taxon>Dikarya</taxon>
        <taxon>Ascomycota</taxon>
        <taxon>Pezizomycotina</taxon>
        <taxon>Eurotiomycetes</taxon>
        <taxon>Eurotiomycetidae</taxon>
        <taxon>Eurotiales</taxon>
        <taxon>Aspergillaceae</taxon>
        <taxon>Penicillium</taxon>
    </lineage>
</organism>
<sequence length="295" mass="32201">MTLFPDQGLGMAAYRAPSLFQPHHARQALRDAHEGKIPPLAGLYLGLSTVQTARYISPMGFDLVWIDWEHSACNVETMTTMVHEISFMSEGKTIPFVRIPSHDHAAVGYALDAGASIVVPQVNTVAEAKHILSATKYGAKYGGTRSAPPYRLIQGITDTPIDKSKSIHENQNEQAAVVIQIESLEGLNNLDSILTEVPEIDGVWLGTIDCRVSMGLRWEAGVAPTEPEWQDTVAKFKKIVKRHNKPSGGFALGPSEKMRMMGEGKAMLIVAVDTVALVGMVDELKKAREVFSLPN</sequence>
<keyword evidence="5" id="KW-1185">Reference proteome</keyword>